<dbReference type="InterPro" id="IPR036388">
    <property type="entry name" value="WH-like_DNA-bd_sf"/>
</dbReference>
<dbReference type="SUPFAM" id="SSF46785">
    <property type="entry name" value="Winged helix' DNA-binding domain"/>
    <property type="match status" value="1"/>
</dbReference>
<sequence>MCTLHIVCILHNMSMDREPELVNIEYELTLLSRYHALAQRAELLLDRSAYLLLGRLELQQPMSLKELSCAFSLDISTINRQIGALRRQGLVERVEDPDGGLARKVRPTAQGLAKLRADRAHSTAGVAKALREWTPEQRFALGDLLRQFNTSVESLEGREWPRPNQV</sequence>
<proteinExistence type="predicted"/>
<gene>
    <name evidence="2" type="ordered locus">RER_41980</name>
</gene>
<dbReference type="eggNOG" id="COG1846">
    <property type="taxonomic scope" value="Bacteria"/>
</dbReference>
<reference evidence="2 3" key="2">
    <citation type="journal article" date="2006" name="Environ. Microbiol.">
        <title>Sequence analysis of three plasmids harboured in Rhodococcus erythropolis strain PR4.</title>
        <authorList>
            <person name="Sekine M."/>
            <person name="Tanikawa S."/>
            <person name="Omata S."/>
            <person name="Saito M."/>
            <person name="Fujisawa T."/>
            <person name="Tsukatani N."/>
            <person name="Tajima T."/>
            <person name="Sekigawa T."/>
            <person name="Kosugi H."/>
            <person name="Matsuo Y."/>
            <person name="Nishiko R."/>
            <person name="Imamura K."/>
            <person name="Ito M."/>
            <person name="Narita H."/>
            <person name="Tago S."/>
            <person name="Fujita N."/>
            <person name="Harayama S."/>
        </authorList>
    </citation>
    <scope>NUCLEOTIDE SEQUENCE [LARGE SCALE GENOMIC DNA]</scope>
    <source>
        <strain evidence="3">PR4 / NBRC 100887</strain>
    </source>
</reference>
<dbReference type="InterPro" id="IPR036390">
    <property type="entry name" value="WH_DNA-bd_sf"/>
</dbReference>
<protein>
    <submittedName>
        <fullName evidence="2">Putative MarR family transcriptional regulator</fullName>
    </submittedName>
</protein>
<feature type="domain" description="HTH marR-type" evidence="1">
    <location>
        <begin position="38"/>
        <end position="138"/>
    </location>
</feature>
<dbReference type="Gene3D" id="1.10.10.10">
    <property type="entry name" value="Winged helix-like DNA-binding domain superfamily/Winged helix DNA-binding domain"/>
    <property type="match status" value="1"/>
</dbReference>
<dbReference type="Pfam" id="PF01047">
    <property type="entry name" value="MarR"/>
    <property type="match status" value="1"/>
</dbReference>
<dbReference type="EMBL" id="AP008957">
    <property type="protein sequence ID" value="BAH34906.1"/>
    <property type="molecule type" value="Genomic_DNA"/>
</dbReference>
<dbReference type="SMART" id="SM00347">
    <property type="entry name" value="HTH_MARR"/>
    <property type="match status" value="1"/>
</dbReference>
<dbReference type="InterPro" id="IPR000835">
    <property type="entry name" value="HTH_MarR-typ"/>
</dbReference>
<dbReference type="KEGG" id="rer:RER_41980"/>
<dbReference type="Proteomes" id="UP000002204">
    <property type="component" value="Chromosome"/>
</dbReference>
<evidence type="ECO:0000259" key="1">
    <source>
        <dbReference type="SMART" id="SM00347"/>
    </source>
</evidence>
<evidence type="ECO:0000313" key="2">
    <source>
        <dbReference type="EMBL" id="BAH34906.1"/>
    </source>
</evidence>
<dbReference type="AlphaFoldDB" id="C1A2S1"/>
<dbReference type="HOGENOM" id="CLU_083287_15_0_11"/>
<reference evidence="3" key="1">
    <citation type="submission" date="2005-03" db="EMBL/GenBank/DDBJ databases">
        <title>Comparison of the complete genome sequences of Rhodococcus erythropolis PR4 and Rhodococcus opacus B4.</title>
        <authorList>
            <person name="Takarada H."/>
            <person name="Sekine M."/>
            <person name="Hosoyama A."/>
            <person name="Yamada R."/>
            <person name="Fujisawa T."/>
            <person name="Omata S."/>
            <person name="Shimizu A."/>
            <person name="Tsukatani N."/>
            <person name="Tanikawa S."/>
            <person name="Fujita N."/>
            <person name="Harayama S."/>
        </authorList>
    </citation>
    <scope>NUCLEOTIDE SEQUENCE [LARGE SCALE GENOMIC DNA]</scope>
    <source>
        <strain evidence="3">PR4 / NBRC 100887</strain>
    </source>
</reference>
<name>C1A2S1_RHOE4</name>
<organism evidence="2 3">
    <name type="scientific">Rhodococcus erythropolis (strain PR4 / NBRC 100887)</name>
    <dbReference type="NCBI Taxonomy" id="234621"/>
    <lineage>
        <taxon>Bacteria</taxon>
        <taxon>Bacillati</taxon>
        <taxon>Actinomycetota</taxon>
        <taxon>Actinomycetes</taxon>
        <taxon>Mycobacteriales</taxon>
        <taxon>Nocardiaceae</taxon>
        <taxon>Rhodococcus</taxon>
        <taxon>Rhodococcus erythropolis group</taxon>
    </lineage>
</organism>
<accession>C1A2S1</accession>
<evidence type="ECO:0000313" key="3">
    <source>
        <dbReference type="Proteomes" id="UP000002204"/>
    </source>
</evidence>
<dbReference type="GO" id="GO:0003700">
    <property type="term" value="F:DNA-binding transcription factor activity"/>
    <property type="evidence" value="ECO:0007669"/>
    <property type="project" value="InterPro"/>
</dbReference>